<evidence type="ECO:0000313" key="1">
    <source>
        <dbReference type="EMBL" id="EKR62084.1"/>
    </source>
</evidence>
<organism evidence="1 2">
    <name type="scientific">Leptospira weilii str. 2006001853</name>
    <dbReference type="NCBI Taxonomy" id="1001589"/>
    <lineage>
        <taxon>Bacteria</taxon>
        <taxon>Pseudomonadati</taxon>
        <taxon>Spirochaetota</taxon>
        <taxon>Spirochaetia</taxon>
        <taxon>Leptospirales</taxon>
        <taxon>Leptospiraceae</taxon>
        <taxon>Leptospira</taxon>
    </lineage>
</organism>
<protein>
    <submittedName>
        <fullName evidence="1">Uncharacterized protein</fullName>
    </submittedName>
</protein>
<sequence>MKILIEVKDEKAHLLLEFLKELSFVNQITILNESEDPFSKVWNNEEDAVYDNV</sequence>
<dbReference type="AlphaFoldDB" id="A0A828YTU1"/>
<dbReference type="EMBL" id="AFLV02000083">
    <property type="protein sequence ID" value="EKR62084.1"/>
    <property type="molecule type" value="Genomic_DNA"/>
</dbReference>
<dbReference type="Proteomes" id="UP000001338">
    <property type="component" value="Unassembled WGS sequence"/>
</dbReference>
<reference evidence="1 2" key="1">
    <citation type="submission" date="2012-10" db="EMBL/GenBank/DDBJ databases">
        <authorList>
            <person name="Harkins D.M."/>
            <person name="Durkin A.S."/>
            <person name="Brinkac L.M."/>
            <person name="Haft D.H."/>
            <person name="Selengut J.D."/>
            <person name="Sanka R."/>
            <person name="DePew J."/>
            <person name="Purushe J."/>
            <person name="Whelen A.C."/>
            <person name="Vinetz J.M."/>
            <person name="Sutton G.G."/>
            <person name="Nierman W.C."/>
            <person name="Fouts D.E."/>
        </authorList>
    </citation>
    <scope>NUCLEOTIDE SEQUENCE [LARGE SCALE GENOMIC DNA]</scope>
    <source>
        <strain evidence="1 2">2006001853</strain>
    </source>
</reference>
<dbReference type="RefSeq" id="WP_004500904.1">
    <property type="nucleotide sequence ID" value="NZ_AFLV02000083.1"/>
</dbReference>
<gene>
    <name evidence="1" type="ORF">LEP1GSC036_2234</name>
</gene>
<proteinExistence type="predicted"/>
<evidence type="ECO:0000313" key="2">
    <source>
        <dbReference type="Proteomes" id="UP000001338"/>
    </source>
</evidence>
<accession>A0A828YTU1</accession>
<name>A0A828YTU1_9LEPT</name>
<comment type="caution">
    <text evidence="1">The sequence shown here is derived from an EMBL/GenBank/DDBJ whole genome shotgun (WGS) entry which is preliminary data.</text>
</comment>